<comment type="caution">
    <text evidence="2">The sequence shown here is derived from an EMBL/GenBank/DDBJ whole genome shotgun (WGS) entry which is preliminary data.</text>
</comment>
<proteinExistence type="predicted"/>
<accession>A0A401UP40</accession>
<gene>
    <name evidence="2" type="ORF">Ctaglu_29320</name>
</gene>
<dbReference type="EMBL" id="BHYK01000016">
    <property type="protein sequence ID" value="GCD11309.1"/>
    <property type="molecule type" value="Genomic_DNA"/>
</dbReference>
<organism evidence="2 3">
    <name type="scientific">Clostridium tagluense</name>
    <dbReference type="NCBI Taxonomy" id="360422"/>
    <lineage>
        <taxon>Bacteria</taxon>
        <taxon>Bacillati</taxon>
        <taxon>Bacillota</taxon>
        <taxon>Clostridia</taxon>
        <taxon>Eubacteriales</taxon>
        <taxon>Clostridiaceae</taxon>
        <taxon>Clostridium</taxon>
    </lineage>
</organism>
<evidence type="ECO:0000256" key="1">
    <source>
        <dbReference type="SAM" id="Phobius"/>
    </source>
</evidence>
<sequence>MSQGLGITLLTIGGLASMGMIAFVFIKTIINTTKYANKKNEDN</sequence>
<evidence type="ECO:0000313" key="3">
    <source>
        <dbReference type="Proteomes" id="UP000287872"/>
    </source>
</evidence>
<dbReference type="Proteomes" id="UP000287872">
    <property type="component" value="Unassembled WGS sequence"/>
</dbReference>
<keyword evidence="3" id="KW-1185">Reference proteome</keyword>
<dbReference type="RefSeq" id="WP_267901284.1">
    <property type="nucleotide sequence ID" value="NZ_BHYK01000016.1"/>
</dbReference>
<dbReference type="AlphaFoldDB" id="A0A401UP40"/>
<keyword evidence="1" id="KW-0812">Transmembrane</keyword>
<keyword evidence="1" id="KW-0472">Membrane</keyword>
<feature type="transmembrane region" description="Helical" evidence="1">
    <location>
        <begin position="6"/>
        <end position="30"/>
    </location>
</feature>
<reference evidence="2 3" key="1">
    <citation type="submission" date="2018-11" db="EMBL/GenBank/DDBJ databases">
        <title>Genome sequencing and assembly of Clostridium tagluense strain A121.</title>
        <authorList>
            <person name="Murakami T."/>
            <person name="Segawa T."/>
            <person name="Shcherbakova V.A."/>
            <person name="Mori H."/>
            <person name="Yoshimura Y."/>
        </authorList>
    </citation>
    <scope>NUCLEOTIDE SEQUENCE [LARGE SCALE GENOMIC DNA]</scope>
    <source>
        <strain evidence="2 3">A121</strain>
    </source>
</reference>
<keyword evidence="1" id="KW-1133">Transmembrane helix</keyword>
<name>A0A401UP40_9CLOT</name>
<protein>
    <recommendedName>
        <fullName evidence="4">Oxaloacetate decarboxylase</fullName>
    </recommendedName>
</protein>
<evidence type="ECO:0000313" key="2">
    <source>
        <dbReference type="EMBL" id="GCD11309.1"/>
    </source>
</evidence>
<evidence type="ECO:0008006" key="4">
    <source>
        <dbReference type="Google" id="ProtNLM"/>
    </source>
</evidence>